<evidence type="ECO:0000256" key="1">
    <source>
        <dbReference type="ARBA" id="ARBA00023172"/>
    </source>
</evidence>
<reference evidence="4" key="1">
    <citation type="submission" date="2015-07" db="EMBL/GenBank/DDBJ databases">
        <title>Fjat-14235 jcm11544.</title>
        <authorList>
            <person name="Liu B."/>
            <person name="Wang J."/>
            <person name="Zhu Y."/>
            <person name="Liu G."/>
            <person name="Chen Q."/>
            <person name="Chen Z."/>
            <person name="Lan J."/>
            <person name="Che J."/>
            <person name="Ge C."/>
            <person name="Shi H."/>
            <person name="Pan Z."/>
            <person name="Liu X."/>
        </authorList>
    </citation>
    <scope>NUCLEOTIDE SEQUENCE [LARGE SCALE GENOMIC DNA]</scope>
    <source>
        <strain evidence="4">JCM 11544</strain>
    </source>
</reference>
<dbReference type="InterPro" id="IPR050090">
    <property type="entry name" value="Tyrosine_recombinase_XerCD"/>
</dbReference>
<dbReference type="GO" id="GO:0015074">
    <property type="term" value="P:DNA integration"/>
    <property type="evidence" value="ECO:0007669"/>
    <property type="project" value="InterPro"/>
</dbReference>
<keyword evidence="4" id="KW-1185">Reference proteome</keyword>
<evidence type="ECO:0000313" key="3">
    <source>
        <dbReference type="EMBL" id="KON84935.1"/>
    </source>
</evidence>
<dbReference type="Proteomes" id="UP000037405">
    <property type="component" value="Unassembled WGS sequence"/>
</dbReference>
<dbReference type="PATRIC" id="fig|189381.12.peg.2669"/>
<dbReference type="Gene3D" id="1.10.443.10">
    <property type="entry name" value="Intergrase catalytic core"/>
    <property type="match status" value="1"/>
</dbReference>
<comment type="caution">
    <text evidence="3">The sequence shown here is derived from an EMBL/GenBank/DDBJ whole genome shotgun (WGS) entry which is preliminary data.</text>
</comment>
<dbReference type="InterPro" id="IPR011010">
    <property type="entry name" value="DNA_brk_join_enz"/>
</dbReference>
<gene>
    <name evidence="3" type="ORF">AF331_13115</name>
</gene>
<dbReference type="OrthoDB" id="9788852at2"/>
<accession>A0A0M0G500</accession>
<dbReference type="Pfam" id="PF00589">
    <property type="entry name" value="Phage_integrase"/>
    <property type="match status" value="1"/>
</dbReference>
<dbReference type="InterPro" id="IPR002104">
    <property type="entry name" value="Integrase_catalytic"/>
</dbReference>
<proteinExistence type="predicted"/>
<evidence type="ECO:0000313" key="4">
    <source>
        <dbReference type="Proteomes" id="UP000037405"/>
    </source>
</evidence>
<dbReference type="AlphaFoldDB" id="A0A0M0G500"/>
<dbReference type="GO" id="GO:0003677">
    <property type="term" value="F:DNA binding"/>
    <property type="evidence" value="ECO:0007669"/>
    <property type="project" value="InterPro"/>
</dbReference>
<organism evidence="3 4">
    <name type="scientific">Rossellomorea marisflavi</name>
    <dbReference type="NCBI Taxonomy" id="189381"/>
    <lineage>
        <taxon>Bacteria</taxon>
        <taxon>Bacillati</taxon>
        <taxon>Bacillota</taxon>
        <taxon>Bacilli</taxon>
        <taxon>Bacillales</taxon>
        <taxon>Bacillaceae</taxon>
        <taxon>Rossellomorea</taxon>
    </lineage>
</organism>
<sequence>MGYYNVEPLRSPDEITQFRAALFELGGDRNKFLFTLGINTGLRISDLVKLKVGDIYGKPYADLLEKKTKKKRRLHLIAIQGDIVEYCIGKQPDGFLFPSKKTDSHISTTQAYRILVAAGEWIGRRDIGTHTMRKTFGYHYYKRTKDVYTLMEIFGHASPMITKRYIGIREVEIADSLKDFRL</sequence>
<feature type="domain" description="Tyr recombinase" evidence="2">
    <location>
        <begin position="4"/>
        <end position="178"/>
    </location>
</feature>
<name>A0A0M0G500_9BACI</name>
<dbReference type="PANTHER" id="PTHR30349">
    <property type="entry name" value="PHAGE INTEGRASE-RELATED"/>
    <property type="match status" value="1"/>
</dbReference>
<protein>
    <submittedName>
        <fullName evidence="3">Integrase</fullName>
    </submittedName>
</protein>
<dbReference type="PANTHER" id="PTHR30349:SF82">
    <property type="entry name" value="INTEGRASE_RECOMBINASE YOEC-RELATED"/>
    <property type="match status" value="1"/>
</dbReference>
<keyword evidence="1" id="KW-0233">DNA recombination</keyword>
<dbReference type="InterPro" id="IPR013762">
    <property type="entry name" value="Integrase-like_cat_sf"/>
</dbReference>
<dbReference type="RefSeq" id="WP_053428540.1">
    <property type="nucleotide sequence ID" value="NZ_LGUE01000004.1"/>
</dbReference>
<evidence type="ECO:0000259" key="2">
    <source>
        <dbReference type="PROSITE" id="PS51898"/>
    </source>
</evidence>
<dbReference type="SUPFAM" id="SSF56349">
    <property type="entry name" value="DNA breaking-rejoining enzymes"/>
    <property type="match status" value="1"/>
</dbReference>
<dbReference type="EMBL" id="LGUE01000004">
    <property type="protein sequence ID" value="KON84935.1"/>
    <property type="molecule type" value="Genomic_DNA"/>
</dbReference>
<dbReference type="PROSITE" id="PS51898">
    <property type="entry name" value="TYR_RECOMBINASE"/>
    <property type="match status" value="1"/>
</dbReference>
<dbReference type="GO" id="GO:0006310">
    <property type="term" value="P:DNA recombination"/>
    <property type="evidence" value="ECO:0007669"/>
    <property type="project" value="UniProtKB-KW"/>
</dbReference>